<evidence type="ECO:0000259" key="3">
    <source>
        <dbReference type="PROSITE" id="PS50835"/>
    </source>
</evidence>
<name>A0A074ZWZ1_OPIVI</name>
<dbReference type="GeneID" id="20327060"/>
<keyword evidence="1" id="KW-0393">Immunoglobulin domain</keyword>
<proteinExistence type="predicted"/>
<dbReference type="InterPro" id="IPR036179">
    <property type="entry name" value="Ig-like_dom_sf"/>
</dbReference>
<sequence length="820" mass="89990">WWSNSRNGDKLGQPTHKVLRGPSTDHYPKSSPSFIPHCTVLAGSNSPVSVSRESRMSAVTISSAPFSSDAEALIAAPRILSSIEGLTEVPEGEPVHLELRVSPPGDLQVQWYKDGHSLSAGSRFNTSCDRGLVSLDIIYTFPEDSGSYECTIANHFGMVKTNPVTVSVMAEVEAGHEQAEAQWAALYATPSVPTREYDRDERSQPKQVPQFAQQPVISSTDVLEGQPVHIEAQLVPTSDATLHVEWLRDGEPVGTGSRFNCFVDRGLVILQIGYCLADDSGQYVCVASNALGREESHPVELRCIPEERVVTKSILDQQSINHLRQLEEFGEEHNPILEEAKHGIPPTFKSGIEPPSIEVHEDEPVAFFVPVDCGNGDRVTVEWRKDGEIVTTGSRITGKIELGVASLKIHYAQPGDAGTYTCHISTEYGNADSQPATLHCEASGTIIAASQLPGDKEKGLQAIEAIEAILHAPRGAAFEEDGPVEAPCIVQDLQPIGDVEEGMSVHFEIQFEPVSDPSLVVTWYKDDQLLSTGTRFRVSNDRGLATLELLHTIAEDSGEYWCRVENVSGHVDSHRSPLNCLEGVSVITQSNLLQGSEGYNLIKAIEEADLQVNGEFQYVEEEQPDCAPQFDVKPQAATITQAATISEGSPVRFLVRVSGKPTPHLVWYLNDEPVEQDSVTRIYSDGAINYLEMGRCPALQGSNQLRVVAENSLGRAEAETVLTVVLAEDYRPGLKHVQPENPFKKMMGLRKVDCTPELNKALSRTKPSAQAIMEMERGTEMKAKMYRSPEVIEAEKMLDQLALNLRKSEVKRPIQANHEQ</sequence>
<reference evidence="4 5" key="1">
    <citation type="submission" date="2013-11" db="EMBL/GenBank/DDBJ databases">
        <title>Opisthorchis viverrini - life in the bile duct.</title>
        <authorList>
            <person name="Young N.D."/>
            <person name="Nagarajan N."/>
            <person name="Lin S.J."/>
            <person name="Korhonen P.K."/>
            <person name="Jex A.R."/>
            <person name="Hall R.S."/>
            <person name="Safavi-Hemami H."/>
            <person name="Kaewkong W."/>
            <person name="Bertrand D."/>
            <person name="Gao S."/>
            <person name="Seet Q."/>
            <person name="Wongkham S."/>
            <person name="Teh B.T."/>
            <person name="Wongkham C."/>
            <person name="Intapan P.M."/>
            <person name="Maleewong W."/>
            <person name="Yang X."/>
            <person name="Hu M."/>
            <person name="Wang Z."/>
            <person name="Hofmann A."/>
            <person name="Sternberg P.W."/>
            <person name="Tan P."/>
            <person name="Wang J."/>
            <person name="Gasser R.B."/>
        </authorList>
    </citation>
    <scope>NUCLEOTIDE SEQUENCE [LARGE SCALE GENOMIC DNA]</scope>
</reference>
<feature type="domain" description="Ig-like" evidence="3">
    <location>
        <begin position="77"/>
        <end position="167"/>
    </location>
</feature>
<dbReference type="FunFam" id="2.60.40.10:FF:000962">
    <property type="entry name" value="titin isoform X1"/>
    <property type="match status" value="1"/>
</dbReference>
<dbReference type="Pfam" id="PF07679">
    <property type="entry name" value="I-set"/>
    <property type="match status" value="5"/>
</dbReference>
<dbReference type="EMBL" id="KL596639">
    <property type="protein sequence ID" value="KER31983.1"/>
    <property type="molecule type" value="Genomic_DNA"/>
</dbReference>
<dbReference type="SMART" id="SM00408">
    <property type="entry name" value="IGc2"/>
    <property type="match status" value="4"/>
</dbReference>
<dbReference type="PROSITE" id="PS50835">
    <property type="entry name" value="IG_LIKE"/>
    <property type="match status" value="4"/>
</dbReference>
<evidence type="ECO:0000256" key="2">
    <source>
        <dbReference type="SAM" id="MobiDB-lite"/>
    </source>
</evidence>
<dbReference type="InterPro" id="IPR003598">
    <property type="entry name" value="Ig_sub2"/>
</dbReference>
<dbReference type="PANTHER" id="PTHR47633:SF4">
    <property type="entry name" value="MYOPALLADIN ISOFORM X1"/>
    <property type="match status" value="1"/>
</dbReference>
<dbReference type="PANTHER" id="PTHR47633">
    <property type="entry name" value="IMMUNOGLOBULIN"/>
    <property type="match status" value="1"/>
</dbReference>
<feature type="region of interest" description="Disordered" evidence="2">
    <location>
        <begin position="1"/>
        <end position="29"/>
    </location>
</feature>
<dbReference type="InterPro" id="IPR013783">
    <property type="entry name" value="Ig-like_fold"/>
</dbReference>
<dbReference type="CTD" id="20327060"/>
<feature type="domain" description="Ig-like" evidence="3">
    <location>
        <begin position="209"/>
        <end position="300"/>
    </location>
</feature>
<evidence type="ECO:0000256" key="1">
    <source>
        <dbReference type="ARBA" id="ARBA00023319"/>
    </source>
</evidence>
<dbReference type="SUPFAM" id="SSF48726">
    <property type="entry name" value="Immunoglobulin"/>
    <property type="match status" value="5"/>
</dbReference>
<gene>
    <name evidence="4" type="ORF">T265_12892</name>
</gene>
<feature type="non-terminal residue" evidence="4">
    <location>
        <position position="1"/>
    </location>
</feature>
<dbReference type="AlphaFoldDB" id="A0A074ZWZ1"/>
<protein>
    <recommendedName>
        <fullName evidence="3">Ig-like domain-containing protein</fullName>
    </recommendedName>
</protein>
<dbReference type="SMART" id="SM00409">
    <property type="entry name" value="IG"/>
    <property type="match status" value="5"/>
</dbReference>
<dbReference type="STRING" id="6198.A0A074ZWZ1"/>
<evidence type="ECO:0000313" key="5">
    <source>
        <dbReference type="Proteomes" id="UP000054324"/>
    </source>
</evidence>
<dbReference type="Gene3D" id="2.60.40.10">
    <property type="entry name" value="Immunoglobulins"/>
    <property type="match status" value="5"/>
</dbReference>
<dbReference type="CDD" id="cd00096">
    <property type="entry name" value="Ig"/>
    <property type="match status" value="2"/>
</dbReference>
<dbReference type="InterPro" id="IPR013098">
    <property type="entry name" value="Ig_I-set"/>
</dbReference>
<organism evidence="4 5">
    <name type="scientific">Opisthorchis viverrini</name>
    <name type="common">Southeast Asian liver fluke</name>
    <dbReference type="NCBI Taxonomy" id="6198"/>
    <lineage>
        <taxon>Eukaryota</taxon>
        <taxon>Metazoa</taxon>
        <taxon>Spiralia</taxon>
        <taxon>Lophotrochozoa</taxon>
        <taxon>Platyhelminthes</taxon>
        <taxon>Trematoda</taxon>
        <taxon>Digenea</taxon>
        <taxon>Opisthorchiida</taxon>
        <taxon>Opisthorchiata</taxon>
        <taxon>Opisthorchiidae</taxon>
        <taxon>Opisthorchis</taxon>
    </lineage>
</organism>
<accession>A0A074ZWZ1</accession>
<dbReference type="InterPro" id="IPR003599">
    <property type="entry name" value="Ig_sub"/>
</dbReference>
<dbReference type="RefSeq" id="XP_009164331.1">
    <property type="nucleotide sequence ID" value="XM_009166067.1"/>
</dbReference>
<feature type="domain" description="Ig-like" evidence="3">
    <location>
        <begin position="487"/>
        <end position="579"/>
    </location>
</feature>
<keyword evidence="5" id="KW-1185">Reference proteome</keyword>
<dbReference type="OrthoDB" id="6226968at2759"/>
<feature type="domain" description="Ig-like" evidence="3">
    <location>
        <begin position="346"/>
        <end position="439"/>
    </location>
</feature>
<dbReference type="InterPro" id="IPR007110">
    <property type="entry name" value="Ig-like_dom"/>
</dbReference>
<evidence type="ECO:0000313" key="4">
    <source>
        <dbReference type="EMBL" id="KER31983.1"/>
    </source>
</evidence>
<dbReference type="KEGG" id="ovi:T265_12892"/>
<dbReference type="Proteomes" id="UP000054324">
    <property type="component" value="Unassembled WGS sequence"/>
</dbReference>
<dbReference type="FunFam" id="2.60.40.10:FF:000107">
    <property type="entry name" value="Myosin, light chain kinase a"/>
    <property type="match status" value="1"/>
</dbReference>